<evidence type="ECO:0000313" key="7">
    <source>
        <dbReference type="EMBL" id="KEQ94227.1"/>
    </source>
</evidence>
<dbReference type="InterPro" id="IPR051402">
    <property type="entry name" value="KPR-Related"/>
</dbReference>
<dbReference type="InterPro" id="IPR013332">
    <property type="entry name" value="KPR_N"/>
</dbReference>
<comment type="function">
    <text evidence="4">Catalyzes the NADPH-dependent reduction of ketopantoate into pantoic acid.</text>
</comment>
<dbReference type="EMBL" id="KL584763">
    <property type="protein sequence ID" value="KEQ94227.1"/>
    <property type="molecule type" value="Genomic_DNA"/>
</dbReference>
<dbReference type="GO" id="GO:0005737">
    <property type="term" value="C:cytoplasm"/>
    <property type="evidence" value="ECO:0007669"/>
    <property type="project" value="TreeGrafter"/>
</dbReference>
<dbReference type="InterPro" id="IPR036291">
    <property type="entry name" value="NAD(P)-bd_dom_sf"/>
</dbReference>
<dbReference type="SUPFAM" id="SSF48179">
    <property type="entry name" value="6-phosphogluconate dehydrogenase C-terminal domain-like"/>
    <property type="match status" value="1"/>
</dbReference>
<organism evidence="7 8">
    <name type="scientific">Aureobasidium subglaciale (strain EXF-2481)</name>
    <name type="common">Aureobasidium pullulans var. subglaciale</name>
    <dbReference type="NCBI Taxonomy" id="1043005"/>
    <lineage>
        <taxon>Eukaryota</taxon>
        <taxon>Fungi</taxon>
        <taxon>Dikarya</taxon>
        <taxon>Ascomycota</taxon>
        <taxon>Pezizomycotina</taxon>
        <taxon>Dothideomycetes</taxon>
        <taxon>Dothideomycetidae</taxon>
        <taxon>Dothideales</taxon>
        <taxon>Saccotheciaceae</taxon>
        <taxon>Aureobasidium</taxon>
    </lineage>
</organism>
<evidence type="ECO:0000256" key="1">
    <source>
        <dbReference type="ARBA" id="ARBA00007870"/>
    </source>
</evidence>
<dbReference type="InParanoid" id="A0A074YJG4"/>
<dbReference type="NCBIfam" id="TIGR00745">
    <property type="entry name" value="apbA_panE"/>
    <property type="match status" value="1"/>
</dbReference>
<dbReference type="AlphaFoldDB" id="A0A074YJG4"/>
<dbReference type="InterPro" id="IPR013752">
    <property type="entry name" value="KPA_reductase"/>
</dbReference>
<evidence type="ECO:0000259" key="5">
    <source>
        <dbReference type="Pfam" id="PF02558"/>
    </source>
</evidence>
<comment type="similarity">
    <text evidence="1 4">Belongs to the ketopantoate reductase family.</text>
</comment>
<dbReference type="GO" id="GO:0008677">
    <property type="term" value="F:2-dehydropantoate 2-reductase activity"/>
    <property type="evidence" value="ECO:0007669"/>
    <property type="project" value="UniProtKB-EC"/>
</dbReference>
<proteinExistence type="inferred from homology"/>
<dbReference type="Pfam" id="PF08546">
    <property type="entry name" value="ApbA_C"/>
    <property type="match status" value="1"/>
</dbReference>
<dbReference type="GeneID" id="25370329"/>
<dbReference type="STRING" id="1043005.A0A074YJG4"/>
<reference evidence="7 8" key="1">
    <citation type="journal article" date="2014" name="BMC Genomics">
        <title>Genome sequencing of four Aureobasidium pullulans varieties: biotechnological potential, stress tolerance, and description of new species.</title>
        <authorList>
            <person name="Gostin Ar C."/>
            <person name="Ohm R.A."/>
            <person name="Kogej T."/>
            <person name="Sonjak S."/>
            <person name="Turk M."/>
            <person name="Zajc J."/>
            <person name="Zalar P."/>
            <person name="Grube M."/>
            <person name="Sun H."/>
            <person name="Han J."/>
            <person name="Sharma A."/>
            <person name="Chiniquy J."/>
            <person name="Ngan C.Y."/>
            <person name="Lipzen A."/>
            <person name="Barry K."/>
            <person name="Grigoriev I.V."/>
            <person name="Gunde-Cimerman N."/>
        </authorList>
    </citation>
    <scope>NUCLEOTIDE SEQUENCE [LARGE SCALE GENOMIC DNA]</scope>
    <source>
        <strain evidence="7 8">EXF-2481</strain>
    </source>
</reference>
<dbReference type="InterPro" id="IPR013328">
    <property type="entry name" value="6PGD_dom2"/>
</dbReference>
<dbReference type="OrthoDB" id="3609at2759"/>
<dbReference type="Gene3D" id="3.40.50.720">
    <property type="entry name" value="NAD(P)-binding Rossmann-like Domain"/>
    <property type="match status" value="1"/>
</dbReference>
<dbReference type="SUPFAM" id="SSF51735">
    <property type="entry name" value="NAD(P)-binding Rossmann-fold domains"/>
    <property type="match status" value="1"/>
</dbReference>
<keyword evidence="8" id="KW-1185">Reference proteome</keyword>
<protein>
    <recommendedName>
        <fullName evidence="4">2-dehydropantoate 2-reductase</fullName>
        <ecNumber evidence="4">1.1.1.169</ecNumber>
    </recommendedName>
    <alternativeName>
        <fullName evidence="4">Ketopantoate reductase</fullName>
    </alternativeName>
</protein>
<dbReference type="InterPro" id="IPR003710">
    <property type="entry name" value="ApbA"/>
</dbReference>
<accession>A0A074YJG4</accession>
<evidence type="ECO:0000259" key="6">
    <source>
        <dbReference type="Pfam" id="PF08546"/>
    </source>
</evidence>
<dbReference type="OMA" id="WDYVVVT"/>
<evidence type="ECO:0000256" key="2">
    <source>
        <dbReference type="ARBA" id="ARBA00022857"/>
    </source>
</evidence>
<feature type="domain" description="Ketopantoate reductase N-terminal" evidence="5">
    <location>
        <begin position="7"/>
        <end position="160"/>
    </location>
</feature>
<evidence type="ECO:0000256" key="4">
    <source>
        <dbReference type="RuleBase" id="RU362068"/>
    </source>
</evidence>
<sequence length="338" mass="36956">MSSPIEVLIFGAGAVGAFYGSRLAQAPNVHVSCVCRSNYSAVSSNGFHVTSPQYGDYSWTPTRVFPNPKEAEKSNVRWDYIVVSTKALPDVSDDSKQLEGLVKDKTAIVLIQNGLGVEEGYAKRFPSAAILSAVTVISAAQEQHGEIKHNRWTRINIGPYLPSGPSSQAEQQNAKFAELLQQGGVKDAEAYTHAKLQLVRWHKLAINASMNPSSVLSNGSTNAAMALDPELSHHLHATMLEILTTAPKIIGQDFPREFASADKLLASTRKNTSGSRPSMWLDWEAGKKMELEVILGNPIRIAREKGFEMPRLQTLYALLKMAQTNRDKQADGKAKAKL</sequence>
<dbReference type="Gene3D" id="1.10.1040.10">
    <property type="entry name" value="N-(1-d-carboxylethyl)-l-norvaline Dehydrogenase, domain 2"/>
    <property type="match status" value="1"/>
</dbReference>
<dbReference type="HOGENOM" id="CLU_031468_2_0_1"/>
<dbReference type="InterPro" id="IPR008927">
    <property type="entry name" value="6-PGluconate_DH-like_C_sf"/>
</dbReference>
<gene>
    <name evidence="7" type="ORF">AUEXF2481DRAFT_66944</name>
</gene>
<comment type="catalytic activity">
    <reaction evidence="4">
        <text>(R)-pantoate + NADP(+) = 2-dehydropantoate + NADPH + H(+)</text>
        <dbReference type="Rhea" id="RHEA:16233"/>
        <dbReference type="ChEBI" id="CHEBI:11561"/>
        <dbReference type="ChEBI" id="CHEBI:15378"/>
        <dbReference type="ChEBI" id="CHEBI:15980"/>
        <dbReference type="ChEBI" id="CHEBI:57783"/>
        <dbReference type="ChEBI" id="CHEBI:58349"/>
        <dbReference type="EC" id="1.1.1.169"/>
    </reaction>
</comment>
<evidence type="ECO:0000313" key="8">
    <source>
        <dbReference type="Proteomes" id="UP000030641"/>
    </source>
</evidence>
<name>A0A074YJG4_AURSE</name>
<keyword evidence="2 4" id="KW-0521">NADP</keyword>
<dbReference type="PANTHER" id="PTHR21708">
    <property type="entry name" value="PROBABLE 2-DEHYDROPANTOATE 2-REDUCTASE"/>
    <property type="match status" value="1"/>
</dbReference>
<dbReference type="Proteomes" id="UP000030641">
    <property type="component" value="Unassembled WGS sequence"/>
</dbReference>
<dbReference type="FunFam" id="3.40.50.720:FF:000609">
    <property type="entry name" value="2-dehydropantoate 2-reductase"/>
    <property type="match status" value="1"/>
</dbReference>
<feature type="domain" description="Ketopantoate reductase C-terminal" evidence="6">
    <location>
        <begin position="196"/>
        <end position="322"/>
    </location>
</feature>
<dbReference type="FunFam" id="1.10.1040.10:FF:000017">
    <property type="entry name" value="2-dehydropantoate 2-reductase"/>
    <property type="match status" value="1"/>
</dbReference>
<dbReference type="RefSeq" id="XP_013342643.1">
    <property type="nucleotide sequence ID" value="XM_013487189.1"/>
</dbReference>
<keyword evidence="3 4" id="KW-0560">Oxidoreductase</keyword>
<evidence type="ECO:0000256" key="3">
    <source>
        <dbReference type="ARBA" id="ARBA00023002"/>
    </source>
</evidence>
<dbReference type="EC" id="1.1.1.169" evidence="4"/>
<dbReference type="PANTHER" id="PTHR21708:SF26">
    <property type="entry name" value="2-DEHYDROPANTOATE 2-REDUCTASE"/>
    <property type="match status" value="1"/>
</dbReference>
<dbReference type="GO" id="GO:0015940">
    <property type="term" value="P:pantothenate biosynthetic process"/>
    <property type="evidence" value="ECO:0007669"/>
    <property type="project" value="InterPro"/>
</dbReference>
<dbReference type="Pfam" id="PF02558">
    <property type="entry name" value="ApbA"/>
    <property type="match status" value="1"/>
</dbReference>